<keyword evidence="5 9" id="KW-1133">Transmembrane helix</keyword>
<evidence type="ECO:0000256" key="5">
    <source>
        <dbReference type="ARBA" id="ARBA00022989"/>
    </source>
</evidence>
<dbReference type="Gene3D" id="1.10.1200.120">
    <property type="entry name" value="Large-conductance mechanosensitive channel, MscL, domain 1"/>
    <property type="match status" value="1"/>
</dbReference>
<dbReference type="NCBIfam" id="TIGR00220">
    <property type="entry name" value="mscL"/>
    <property type="match status" value="1"/>
</dbReference>
<feature type="transmembrane region" description="Helical" evidence="9">
    <location>
        <begin position="70"/>
        <end position="100"/>
    </location>
</feature>
<comment type="subcellular location">
    <subcellularLocation>
        <location evidence="9">Cell membrane</location>
        <topology evidence="9">Multi-pass membrane protein</topology>
    </subcellularLocation>
    <subcellularLocation>
        <location evidence="1">Membrane</location>
        <topology evidence="1">Multi-pass membrane protein</topology>
    </subcellularLocation>
</comment>
<dbReference type="HAMAP" id="MF_00115">
    <property type="entry name" value="MscL"/>
    <property type="match status" value="1"/>
</dbReference>
<dbReference type="Proteomes" id="UP001157160">
    <property type="component" value="Unassembled WGS sequence"/>
</dbReference>
<dbReference type="InterPro" id="IPR037673">
    <property type="entry name" value="MSC/AndL"/>
</dbReference>
<evidence type="ECO:0000313" key="11">
    <source>
        <dbReference type="Proteomes" id="UP001157160"/>
    </source>
</evidence>
<evidence type="ECO:0000256" key="3">
    <source>
        <dbReference type="ARBA" id="ARBA00022475"/>
    </source>
</evidence>
<comment type="similarity">
    <text evidence="9">Belongs to the MscL family.</text>
</comment>
<dbReference type="GO" id="GO:0005886">
    <property type="term" value="C:plasma membrane"/>
    <property type="evidence" value="ECO:0007669"/>
    <property type="project" value="UniProtKB-SubCell"/>
</dbReference>
<dbReference type="InterPro" id="IPR036019">
    <property type="entry name" value="MscL_channel"/>
</dbReference>
<keyword evidence="6 9" id="KW-0406">Ion transport</keyword>
<keyword evidence="11" id="KW-1185">Reference proteome</keyword>
<evidence type="ECO:0000256" key="2">
    <source>
        <dbReference type="ARBA" id="ARBA00022448"/>
    </source>
</evidence>
<comment type="subunit">
    <text evidence="9">Homopentamer.</text>
</comment>
<evidence type="ECO:0000256" key="9">
    <source>
        <dbReference type="HAMAP-Rule" id="MF_00115"/>
    </source>
</evidence>
<protein>
    <recommendedName>
        <fullName evidence="9">Large-conductance mechanosensitive channel</fullName>
    </recommendedName>
</protein>
<comment type="function">
    <text evidence="9">Channel that opens in response to stretch forces in the membrane lipid bilayer. May participate in the regulation of osmotic pressure changes within the cell.</text>
</comment>
<evidence type="ECO:0000256" key="1">
    <source>
        <dbReference type="ARBA" id="ARBA00004141"/>
    </source>
</evidence>
<organism evidence="10 11">
    <name type="scientific">Arenivirga flava</name>
    <dbReference type="NCBI Taxonomy" id="1930060"/>
    <lineage>
        <taxon>Bacteria</taxon>
        <taxon>Bacillati</taxon>
        <taxon>Actinomycetota</taxon>
        <taxon>Actinomycetes</taxon>
        <taxon>Micrococcales</taxon>
        <taxon>Microbacteriaceae</taxon>
        <taxon>Arenivirga</taxon>
    </lineage>
</organism>
<dbReference type="GO" id="GO:0008381">
    <property type="term" value="F:mechanosensitive monoatomic ion channel activity"/>
    <property type="evidence" value="ECO:0007669"/>
    <property type="project" value="UniProtKB-UniRule"/>
</dbReference>
<dbReference type="SUPFAM" id="SSF81330">
    <property type="entry name" value="Gated mechanosensitive channel"/>
    <property type="match status" value="1"/>
</dbReference>
<dbReference type="InterPro" id="IPR001185">
    <property type="entry name" value="MS_channel"/>
</dbReference>
<evidence type="ECO:0000256" key="7">
    <source>
        <dbReference type="ARBA" id="ARBA00023136"/>
    </source>
</evidence>
<dbReference type="RefSeq" id="WP_348520001.1">
    <property type="nucleotide sequence ID" value="NZ_BSUL01000001.1"/>
</dbReference>
<reference evidence="10 11" key="1">
    <citation type="journal article" date="2014" name="Int. J. Syst. Evol. Microbiol.">
        <title>Complete genome sequence of Corynebacterium casei LMG S-19264T (=DSM 44701T), isolated from a smear-ripened cheese.</title>
        <authorList>
            <consortium name="US DOE Joint Genome Institute (JGI-PGF)"/>
            <person name="Walter F."/>
            <person name="Albersmeier A."/>
            <person name="Kalinowski J."/>
            <person name="Ruckert C."/>
        </authorList>
    </citation>
    <scope>NUCLEOTIDE SEQUENCE [LARGE SCALE GENOMIC DNA]</scope>
    <source>
        <strain evidence="10 11">NBRC 112289</strain>
    </source>
</reference>
<proteinExistence type="inferred from homology"/>
<keyword evidence="4 9" id="KW-0812">Transmembrane</keyword>
<dbReference type="AlphaFoldDB" id="A0AA37XCK2"/>
<gene>
    <name evidence="9" type="primary">mscL</name>
    <name evidence="10" type="ORF">GCM10025874_16950</name>
</gene>
<evidence type="ECO:0000256" key="6">
    <source>
        <dbReference type="ARBA" id="ARBA00023065"/>
    </source>
</evidence>
<dbReference type="PANTHER" id="PTHR30266">
    <property type="entry name" value="MECHANOSENSITIVE CHANNEL MSCL"/>
    <property type="match status" value="1"/>
</dbReference>
<evidence type="ECO:0000256" key="4">
    <source>
        <dbReference type="ARBA" id="ARBA00022692"/>
    </source>
</evidence>
<keyword evidence="8 9" id="KW-0407">Ion channel</keyword>
<comment type="caution">
    <text evidence="10">The sequence shown here is derived from an EMBL/GenBank/DDBJ whole genome shotgun (WGS) entry which is preliminary data.</text>
</comment>
<dbReference type="EMBL" id="BSUL01000001">
    <property type="protein sequence ID" value="GMA28442.1"/>
    <property type="molecule type" value="Genomic_DNA"/>
</dbReference>
<accession>A0AA37XCK2</accession>
<keyword evidence="7 9" id="KW-0472">Membrane</keyword>
<evidence type="ECO:0000256" key="8">
    <source>
        <dbReference type="ARBA" id="ARBA00023303"/>
    </source>
</evidence>
<evidence type="ECO:0000313" key="10">
    <source>
        <dbReference type="EMBL" id="GMA28442.1"/>
    </source>
</evidence>
<keyword evidence="3 9" id="KW-1003">Cell membrane</keyword>
<dbReference type="Pfam" id="PF01741">
    <property type="entry name" value="MscL"/>
    <property type="match status" value="1"/>
</dbReference>
<name>A0AA37XCK2_9MICO</name>
<feature type="transmembrane region" description="Helical" evidence="9">
    <location>
        <begin position="20"/>
        <end position="41"/>
    </location>
</feature>
<dbReference type="PANTHER" id="PTHR30266:SF2">
    <property type="entry name" value="LARGE-CONDUCTANCE MECHANOSENSITIVE CHANNEL"/>
    <property type="match status" value="1"/>
</dbReference>
<dbReference type="PRINTS" id="PR01264">
    <property type="entry name" value="MECHCHANNEL"/>
</dbReference>
<sequence>MTVLKGFKDFILRGNVIELAVAVVIGASFTAIVNGFVTGIINPVLALLFDTGDLAAATVPLGMGRNAPELGYGIVISAIIQFIMVAAVVYFALIVPMNYLKKVQFRKKAEEPAVVEPAPPTDTELLVEIRDLLQSAHNDRKKSESA</sequence>
<keyword evidence="2 9" id="KW-0813">Transport</keyword>